<sequence length="217" mass="24820">MDIQTQSILMLAQTAVFSAIWQALHSHVKQSGPIRGASTVTKINSIFYAFASLAMMILVIVRPEIDATSRYIYHYSKFYEYVDILNVRASGGAIDLHFGFHHLTTSYFTWIRTIHNYAGWKAFAIANTFHHTIMYGYFGGWQLPRPILPYTGALQLIIGMIADGMVVKEKLENGGPIWPNIISSSILLTYLILSTRELRMRAREREVEEEEEKKKNK</sequence>
<keyword evidence="3" id="KW-0808">Transferase</keyword>
<dbReference type="EMBL" id="NLAX01000004">
    <property type="protein sequence ID" value="PKS12305.1"/>
    <property type="molecule type" value="Genomic_DNA"/>
</dbReference>
<evidence type="ECO:0000256" key="3">
    <source>
        <dbReference type="ARBA" id="ARBA00022679"/>
    </source>
</evidence>
<name>A0A2N3NIN9_9PEZI</name>
<dbReference type="OrthoDB" id="434092at2759"/>
<dbReference type="GO" id="GO:0009922">
    <property type="term" value="F:fatty acid elongase activity"/>
    <property type="evidence" value="ECO:0007669"/>
    <property type="project" value="InterPro"/>
</dbReference>
<reference evidence="11 12" key="1">
    <citation type="journal article" date="2017" name="G3 (Bethesda)">
        <title>First Draft Genome Sequence of the Pathogenic Fungus Lomentospora prolificans (Formerly Scedosporium prolificans).</title>
        <authorList>
            <person name="Luo R."/>
            <person name="Zimin A."/>
            <person name="Workman R."/>
            <person name="Fan Y."/>
            <person name="Pertea G."/>
            <person name="Grossman N."/>
            <person name="Wear M.P."/>
            <person name="Jia B."/>
            <person name="Miller H."/>
            <person name="Casadevall A."/>
            <person name="Timp W."/>
            <person name="Zhang S.X."/>
            <person name="Salzberg S.L."/>
        </authorList>
    </citation>
    <scope>NUCLEOTIDE SEQUENCE [LARGE SCALE GENOMIC DNA]</scope>
    <source>
        <strain evidence="11 12">JHH-5317</strain>
    </source>
</reference>
<evidence type="ECO:0000256" key="5">
    <source>
        <dbReference type="ARBA" id="ARBA00022832"/>
    </source>
</evidence>
<protein>
    <recommendedName>
        <fullName evidence="13">Very-long-chain 3-oxoacyl-CoA synthase</fullName>
    </recommendedName>
</protein>
<accession>A0A2N3NIN9</accession>
<dbReference type="GO" id="GO:0016020">
    <property type="term" value="C:membrane"/>
    <property type="evidence" value="ECO:0007669"/>
    <property type="project" value="UniProtKB-SubCell"/>
</dbReference>
<keyword evidence="2" id="KW-0444">Lipid biosynthesis</keyword>
<dbReference type="InParanoid" id="A0A2N3NIN9"/>
<keyword evidence="4 10" id="KW-0812">Transmembrane</keyword>
<organism evidence="11 12">
    <name type="scientific">Lomentospora prolificans</name>
    <dbReference type="NCBI Taxonomy" id="41688"/>
    <lineage>
        <taxon>Eukaryota</taxon>
        <taxon>Fungi</taxon>
        <taxon>Dikarya</taxon>
        <taxon>Ascomycota</taxon>
        <taxon>Pezizomycotina</taxon>
        <taxon>Sordariomycetes</taxon>
        <taxon>Hypocreomycetidae</taxon>
        <taxon>Microascales</taxon>
        <taxon>Microascaceae</taxon>
        <taxon>Lomentospora</taxon>
    </lineage>
</organism>
<keyword evidence="12" id="KW-1185">Reference proteome</keyword>
<gene>
    <name evidence="11" type="ORF">jhhlp_001605</name>
</gene>
<evidence type="ECO:0000313" key="12">
    <source>
        <dbReference type="Proteomes" id="UP000233524"/>
    </source>
</evidence>
<evidence type="ECO:0008006" key="13">
    <source>
        <dbReference type="Google" id="ProtNLM"/>
    </source>
</evidence>
<evidence type="ECO:0000256" key="10">
    <source>
        <dbReference type="SAM" id="Phobius"/>
    </source>
</evidence>
<evidence type="ECO:0000256" key="4">
    <source>
        <dbReference type="ARBA" id="ARBA00022692"/>
    </source>
</evidence>
<evidence type="ECO:0000256" key="7">
    <source>
        <dbReference type="ARBA" id="ARBA00023098"/>
    </source>
</evidence>
<keyword evidence="8 10" id="KW-0472">Membrane</keyword>
<comment type="caution">
    <text evidence="11">The sequence shown here is derived from an EMBL/GenBank/DDBJ whole genome shotgun (WGS) entry which is preliminary data.</text>
</comment>
<dbReference type="AlphaFoldDB" id="A0A2N3NIN9"/>
<feature type="transmembrane region" description="Helical" evidence="10">
    <location>
        <begin position="45"/>
        <end position="61"/>
    </location>
</feature>
<evidence type="ECO:0000256" key="9">
    <source>
        <dbReference type="ARBA" id="ARBA00023160"/>
    </source>
</evidence>
<keyword evidence="9" id="KW-0275">Fatty acid biosynthesis</keyword>
<keyword evidence="6 10" id="KW-1133">Transmembrane helix</keyword>
<feature type="transmembrane region" description="Helical" evidence="10">
    <location>
        <begin position="177"/>
        <end position="193"/>
    </location>
</feature>
<evidence type="ECO:0000256" key="2">
    <source>
        <dbReference type="ARBA" id="ARBA00022516"/>
    </source>
</evidence>
<dbReference type="VEuPathDB" id="FungiDB:jhhlp_001605"/>
<feature type="transmembrane region" description="Helical" evidence="10">
    <location>
        <begin position="7"/>
        <end position="25"/>
    </location>
</feature>
<evidence type="ECO:0000313" key="11">
    <source>
        <dbReference type="EMBL" id="PKS12305.1"/>
    </source>
</evidence>
<proteinExistence type="predicted"/>
<comment type="subcellular location">
    <subcellularLocation>
        <location evidence="1">Membrane</location>
        <topology evidence="1">Multi-pass membrane protein</topology>
    </subcellularLocation>
</comment>
<dbReference type="Pfam" id="PF01151">
    <property type="entry name" value="ELO"/>
    <property type="match status" value="1"/>
</dbReference>
<dbReference type="GO" id="GO:0006633">
    <property type="term" value="P:fatty acid biosynthetic process"/>
    <property type="evidence" value="ECO:0007669"/>
    <property type="project" value="UniProtKB-KW"/>
</dbReference>
<evidence type="ECO:0000256" key="1">
    <source>
        <dbReference type="ARBA" id="ARBA00004141"/>
    </source>
</evidence>
<evidence type="ECO:0000256" key="8">
    <source>
        <dbReference type="ARBA" id="ARBA00023136"/>
    </source>
</evidence>
<keyword evidence="7" id="KW-0443">Lipid metabolism</keyword>
<evidence type="ECO:0000256" key="6">
    <source>
        <dbReference type="ARBA" id="ARBA00022989"/>
    </source>
</evidence>
<dbReference type="InterPro" id="IPR002076">
    <property type="entry name" value="ELO_fam"/>
</dbReference>
<keyword evidence="5" id="KW-0276">Fatty acid metabolism</keyword>
<dbReference type="Proteomes" id="UP000233524">
    <property type="component" value="Unassembled WGS sequence"/>
</dbReference>